<evidence type="ECO:0000313" key="3">
    <source>
        <dbReference type="Proteomes" id="UP001491310"/>
    </source>
</evidence>
<comment type="caution">
    <text evidence="2">The sequence shown here is derived from an EMBL/GenBank/DDBJ whole genome shotgun (WGS) entry which is preliminary data.</text>
</comment>
<sequence length="66" mass="7348">MSEQQRTSGGSLEIGNSGAQGVPVTDDKKSDIDRAVLDNVLAKLRQKSKELDQDSWMHEAPRCTYR</sequence>
<feature type="compositionally biased region" description="Polar residues" evidence="1">
    <location>
        <begin position="1"/>
        <end position="10"/>
    </location>
</feature>
<reference evidence="2 3" key="1">
    <citation type="journal article" date="2024" name="Nat. Commun.">
        <title>Phylogenomics reveals the evolutionary origins of lichenization in chlorophyte algae.</title>
        <authorList>
            <person name="Puginier C."/>
            <person name="Libourel C."/>
            <person name="Otte J."/>
            <person name="Skaloud P."/>
            <person name="Haon M."/>
            <person name="Grisel S."/>
            <person name="Petersen M."/>
            <person name="Berrin J.G."/>
            <person name="Delaux P.M."/>
            <person name="Dal Grande F."/>
            <person name="Keller J."/>
        </authorList>
    </citation>
    <scope>NUCLEOTIDE SEQUENCE [LARGE SCALE GENOMIC DNA]</scope>
    <source>
        <strain evidence="2 3">SAG 216-7</strain>
    </source>
</reference>
<feature type="region of interest" description="Disordered" evidence="1">
    <location>
        <begin position="1"/>
        <end position="30"/>
    </location>
</feature>
<name>A0ABR2YU26_9CHLO</name>
<dbReference type="EMBL" id="JALJOT010000005">
    <property type="protein sequence ID" value="KAK9915358.1"/>
    <property type="molecule type" value="Genomic_DNA"/>
</dbReference>
<dbReference type="Proteomes" id="UP001491310">
    <property type="component" value="Unassembled WGS sequence"/>
</dbReference>
<keyword evidence="3" id="KW-1185">Reference proteome</keyword>
<accession>A0ABR2YU26</accession>
<organism evidence="2 3">
    <name type="scientific">Coccomyxa subellipsoidea</name>
    <dbReference type="NCBI Taxonomy" id="248742"/>
    <lineage>
        <taxon>Eukaryota</taxon>
        <taxon>Viridiplantae</taxon>
        <taxon>Chlorophyta</taxon>
        <taxon>core chlorophytes</taxon>
        <taxon>Trebouxiophyceae</taxon>
        <taxon>Trebouxiophyceae incertae sedis</taxon>
        <taxon>Coccomyxaceae</taxon>
        <taxon>Coccomyxa</taxon>
    </lineage>
</organism>
<feature type="region of interest" description="Disordered" evidence="1">
    <location>
        <begin position="47"/>
        <end position="66"/>
    </location>
</feature>
<protein>
    <submittedName>
        <fullName evidence="2">Uncharacterized protein</fullName>
    </submittedName>
</protein>
<evidence type="ECO:0000256" key="1">
    <source>
        <dbReference type="SAM" id="MobiDB-lite"/>
    </source>
</evidence>
<evidence type="ECO:0000313" key="2">
    <source>
        <dbReference type="EMBL" id="KAK9915358.1"/>
    </source>
</evidence>
<proteinExistence type="predicted"/>
<gene>
    <name evidence="2" type="ORF">WJX75_007994</name>
</gene>